<dbReference type="SUPFAM" id="SSF50475">
    <property type="entry name" value="FMN-binding split barrel"/>
    <property type="match status" value="1"/>
</dbReference>
<evidence type="ECO:0000313" key="4">
    <source>
        <dbReference type="Proteomes" id="UP001589747"/>
    </source>
</evidence>
<dbReference type="InterPro" id="IPR012349">
    <property type="entry name" value="Split_barrel_FMN-bd"/>
</dbReference>
<dbReference type="Pfam" id="PF01243">
    <property type="entry name" value="PNPOx_N"/>
    <property type="match status" value="1"/>
</dbReference>
<dbReference type="PANTHER" id="PTHR42815">
    <property type="entry name" value="FAD-BINDING, PUTATIVE (AFU_ORTHOLOGUE AFUA_6G07600)-RELATED"/>
    <property type="match status" value="1"/>
</dbReference>
<protein>
    <submittedName>
        <fullName evidence="3">MSMEG_1061 family FMN-dependent PPOX-type flavoprotein</fullName>
    </submittedName>
</protein>
<name>A0ABV5L0E0_9BACL</name>
<gene>
    <name evidence="3" type="ORF">ACFFSY_33755</name>
</gene>
<reference evidence="3 4" key="1">
    <citation type="submission" date="2024-09" db="EMBL/GenBank/DDBJ databases">
        <authorList>
            <person name="Sun Q."/>
            <person name="Mori K."/>
        </authorList>
    </citation>
    <scope>NUCLEOTIDE SEQUENCE [LARGE SCALE GENOMIC DNA]</scope>
    <source>
        <strain evidence="3 4">TISTR 2452</strain>
    </source>
</reference>
<dbReference type="Gene3D" id="2.30.110.10">
    <property type="entry name" value="Electron Transport, Fmn-binding Protein, Chain A"/>
    <property type="match status" value="1"/>
</dbReference>
<dbReference type="EMBL" id="JBHMDO010000054">
    <property type="protein sequence ID" value="MFB9330931.1"/>
    <property type="molecule type" value="Genomic_DNA"/>
</dbReference>
<dbReference type="Proteomes" id="UP001589747">
    <property type="component" value="Unassembled WGS sequence"/>
</dbReference>
<dbReference type="InterPro" id="IPR011576">
    <property type="entry name" value="Pyridox_Oxase_N"/>
</dbReference>
<keyword evidence="4" id="KW-1185">Reference proteome</keyword>
<proteinExistence type="predicted"/>
<feature type="region of interest" description="Disordered" evidence="1">
    <location>
        <begin position="1"/>
        <end position="27"/>
    </location>
</feature>
<accession>A0ABV5L0E0</accession>
<dbReference type="NCBIfam" id="TIGR04025">
    <property type="entry name" value="PPOX_FMN_DR2398"/>
    <property type="match status" value="1"/>
</dbReference>
<feature type="domain" description="Pyridoxamine 5'-phosphate oxidase N-terminal" evidence="2">
    <location>
        <begin position="68"/>
        <end position="165"/>
    </location>
</feature>
<sequence>MLHSQSGRYNEDSREYDYENGSSQEETNMLDSKWQQGIITSAEEMQSIVGQPHDAVVSKTVGVLDAGIERYLAMSPIFFLASSGAGGRADVSPRGDEPGFVKVLDERHLIFPDRMGNRRIDSLLNIADNPQVGLIFLIPGLNEVLRINGRAYVTRSEELIAAQQWRGKTTGLAVIVEVEEAFVHCPRALKQSGIWSGETWPDKETLPSTMEMFKAHLKLNGYELKE</sequence>
<dbReference type="RefSeq" id="WP_377502784.1">
    <property type="nucleotide sequence ID" value="NZ_JBHMDO010000054.1"/>
</dbReference>
<evidence type="ECO:0000256" key="1">
    <source>
        <dbReference type="SAM" id="MobiDB-lite"/>
    </source>
</evidence>
<evidence type="ECO:0000313" key="3">
    <source>
        <dbReference type="EMBL" id="MFB9330931.1"/>
    </source>
</evidence>
<dbReference type="InterPro" id="IPR024029">
    <property type="entry name" value="Pyridox_Oxase_FMN-dep"/>
</dbReference>
<evidence type="ECO:0000259" key="2">
    <source>
        <dbReference type="Pfam" id="PF01243"/>
    </source>
</evidence>
<dbReference type="PANTHER" id="PTHR42815:SF2">
    <property type="entry name" value="FAD-BINDING, PUTATIVE (AFU_ORTHOLOGUE AFUA_6G07600)-RELATED"/>
    <property type="match status" value="1"/>
</dbReference>
<comment type="caution">
    <text evidence="3">The sequence shown here is derived from an EMBL/GenBank/DDBJ whole genome shotgun (WGS) entry which is preliminary data.</text>
</comment>
<organism evidence="3 4">
    <name type="scientific">Paenibacillus aurantiacus</name>
    <dbReference type="NCBI Taxonomy" id="1936118"/>
    <lineage>
        <taxon>Bacteria</taxon>
        <taxon>Bacillati</taxon>
        <taxon>Bacillota</taxon>
        <taxon>Bacilli</taxon>
        <taxon>Bacillales</taxon>
        <taxon>Paenibacillaceae</taxon>
        <taxon>Paenibacillus</taxon>
    </lineage>
</organism>